<sequence length="383" mass="42240">MILPRLLSYIVLSMPFACTLGADESGGFKPLFNGKDLSGWVPCNVAADTFSVKDGMIVTTGQPIGFMRTERMYENFVIELDWRHLKEAGNSGLFIWGEGLPAPGVPYARGIEVQILDLGYAKNDGNSRWFTTHGDIFPIWGATMTPTGKVAPQGVRSFPAEELTLPSPQWNHYRVECKDGEIRLSVNGKEVTTGKECTPRKGFICLESEGTECHFRNIRIKELPSTNASPEQTARGYEGFVPLFNGKDMGGWRSSNELAWSSDGVAFTAKSSEEASASPLVSEKEFGDCVLCIDWRSKEQIPADRPLIKIRNLPVVASASANKPGEWNRLFITLDGKTASVEQNGQVIRKDLDLTGMPEQGAITLEHAGDGLEFRNLFLKELR</sequence>
<dbReference type="Pfam" id="PF06439">
    <property type="entry name" value="3keto-disac_hyd"/>
    <property type="match status" value="3"/>
</dbReference>
<proteinExistence type="predicted"/>
<reference evidence="3 4" key="1">
    <citation type="submission" date="2020-04" db="EMBL/GenBank/DDBJ databases">
        <title>Luteolibacter sp. G-1-1-1 isolated from soil.</title>
        <authorList>
            <person name="Dahal R.H."/>
        </authorList>
    </citation>
    <scope>NUCLEOTIDE SEQUENCE [LARGE SCALE GENOMIC DNA]</scope>
    <source>
        <strain evidence="3 4">G-1-1-1</strain>
    </source>
</reference>
<feature type="signal peptide" evidence="1">
    <location>
        <begin position="1"/>
        <end position="22"/>
    </location>
</feature>
<protein>
    <submittedName>
        <fullName evidence="3">DUF1080 domain-containing protein</fullName>
    </submittedName>
</protein>
<feature type="chain" id="PRO_5032298989" evidence="1">
    <location>
        <begin position="23"/>
        <end position="383"/>
    </location>
</feature>
<dbReference type="AlphaFoldDB" id="A0A858RQX8"/>
<dbReference type="InterPro" id="IPR010496">
    <property type="entry name" value="AL/BT2_dom"/>
</dbReference>
<feature type="domain" description="3-keto-alpha-glucoside-1,2-lyase/3-keto-2-hydroxy-glucal hydratase" evidence="2">
    <location>
        <begin position="27"/>
        <end position="221"/>
    </location>
</feature>
<feature type="domain" description="3-keto-alpha-glucoside-1,2-lyase/3-keto-2-hydroxy-glucal hydratase" evidence="2">
    <location>
        <begin position="239"/>
        <end position="298"/>
    </location>
</feature>
<organism evidence="3 4">
    <name type="scientific">Luteolibacter luteus</name>
    <dbReference type="NCBI Taxonomy" id="2728835"/>
    <lineage>
        <taxon>Bacteria</taxon>
        <taxon>Pseudomonadati</taxon>
        <taxon>Verrucomicrobiota</taxon>
        <taxon>Verrucomicrobiia</taxon>
        <taxon>Verrucomicrobiales</taxon>
        <taxon>Verrucomicrobiaceae</taxon>
        <taxon>Luteolibacter</taxon>
    </lineage>
</organism>
<accession>A0A858RQX8</accession>
<name>A0A858RQX8_9BACT</name>
<keyword evidence="1" id="KW-0732">Signal</keyword>
<gene>
    <name evidence="3" type="ORF">HHL09_24470</name>
</gene>
<dbReference type="Gene3D" id="2.60.120.560">
    <property type="entry name" value="Exo-inulinase, domain 1"/>
    <property type="match status" value="3"/>
</dbReference>
<dbReference type="EMBL" id="CP051774">
    <property type="protein sequence ID" value="QJE98798.1"/>
    <property type="molecule type" value="Genomic_DNA"/>
</dbReference>
<dbReference type="GO" id="GO:0016787">
    <property type="term" value="F:hydrolase activity"/>
    <property type="evidence" value="ECO:0007669"/>
    <property type="project" value="InterPro"/>
</dbReference>
<dbReference type="KEGG" id="luo:HHL09_24470"/>
<evidence type="ECO:0000259" key="2">
    <source>
        <dbReference type="Pfam" id="PF06439"/>
    </source>
</evidence>
<evidence type="ECO:0000313" key="4">
    <source>
        <dbReference type="Proteomes" id="UP000501812"/>
    </source>
</evidence>
<dbReference type="Proteomes" id="UP000501812">
    <property type="component" value="Chromosome"/>
</dbReference>
<evidence type="ECO:0000256" key="1">
    <source>
        <dbReference type="SAM" id="SignalP"/>
    </source>
</evidence>
<keyword evidence="4" id="KW-1185">Reference proteome</keyword>
<evidence type="ECO:0000313" key="3">
    <source>
        <dbReference type="EMBL" id="QJE98798.1"/>
    </source>
</evidence>
<feature type="domain" description="3-keto-alpha-glucoside-1,2-lyase/3-keto-2-hydroxy-glucal hydratase" evidence="2">
    <location>
        <begin position="319"/>
        <end position="380"/>
    </location>
</feature>
<dbReference type="RefSeq" id="WP_169457285.1">
    <property type="nucleotide sequence ID" value="NZ_CP051774.1"/>
</dbReference>